<feature type="transmembrane region" description="Helical" evidence="1">
    <location>
        <begin position="7"/>
        <end position="25"/>
    </location>
</feature>
<name>A0A0A2DRG1_9PORP</name>
<feature type="transmembrane region" description="Helical" evidence="1">
    <location>
        <begin position="162"/>
        <end position="185"/>
    </location>
</feature>
<feature type="transmembrane region" description="Helical" evidence="1">
    <location>
        <begin position="37"/>
        <end position="56"/>
    </location>
</feature>
<dbReference type="OrthoDB" id="1115879at2"/>
<evidence type="ECO:0000256" key="1">
    <source>
        <dbReference type="SAM" id="Phobius"/>
    </source>
</evidence>
<sequence length="215" mass="23826">MKKGDLLILLIIILMLGLMLSPWTSETFNSLSRHYPYYIGFLKFAILATIGEVVAGRIKAKRYTCPSYLWARIAIWGIVGILIVFNFGLYEAGIRGIIARGLLPDIDSSVYTAFLISSAMNLTFGPAFMAAHRISDTYLENKAKGLGGSIRLAVERVDWNRFMTFVVGKTIPFFWIPAHTVTFLLPSEHRVFVAALLSIALGLILALASSRHAKA</sequence>
<keyword evidence="1" id="KW-0472">Membrane</keyword>
<comment type="caution">
    <text evidence="2">The sequence shown here is derived from an EMBL/GenBank/DDBJ whole genome shotgun (WGS) entry which is preliminary data.</text>
</comment>
<dbReference type="STRING" id="111105.HR09_09585"/>
<protein>
    <submittedName>
        <fullName evidence="2">Membrane protein</fullName>
    </submittedName>
</protein>
<keyword evidence="1" id="KW-1133">Transmembrane helix</keyword>
<feature type="transmembrane region" description="Helical" evidence="1">
    <location>
        <begin position="191"/>
        <end position="209"/>
    </location>
</feature>
<feature type="transmembrane region" description="Helical" evidence="1">
    <location>
        <begin position="68"/>
        <end position="90"/>
    </location>
</feature>
<evidence type="ECO:0000313" key="3">
    <source>
        <dbReference type="Proteomes" id="UP000030130"/>
    </source>
</evidence>
<gene>
    <name evidence="2" type="ORF">HR08_02660</name>
</gene>
<reference evidence="2 3" key="1">
    <citation type="submission" date="2014-08" db="EMBL/GenBank/DDBJ databases">
        <title>Porphyromonas gulae strain:COT-052_OH1451 Genome sequencing.</title>
        <authorList>
            <person name="Wallis C."/>
            <person name="Deusch O."/>
            <person name="O'Flynn C."/>
            <person name="Davis I."/>
            <person name="Jospin G."/>
            <person name="Darling A.E."/>
            <person name="Coil D.A."/>
            <person name="Alexiev A."/>
            <person name="Horsfall A."/>
            <person name="Kirkwood N."/>
            <person name="Harris S."/>
            <person name="Eisen J.A."/>
        </authorList>
    </citation>
    <scope>NUCLEOTIDE SEQUENCE [LARGE SCALE GENOMIC DNA]</scope>
    <source>
        <strain evidence="3">COT-052 OH1451</strain>
    </source>
</reference>
<organism evidence="2 3">
    <name type="scientific">Porphyromonas gulae</name>
    <dbReference type="NCBI Taxonomy" id="111105"/>
    <lineage>
        <taxon>Bacteria</taxon>
        <taxon>Pseudomonadati</taxon>
        <taxon>Bacteroidota</taxon>
        <taxon>Bacteroidia</taxon>
        <taxon>Bacteroidales</taxon>
        <taxon>Porphyromonadaceae</taxon>
        <taxon>Porphyromonas</taxon>
    </lineage>
</organism>
<accession>A0A0A2DRG1</accession>
<proteinExistence type="predicted"/>
<dbReference type="eggNOG" id="ENOG5032AGA">
    <property type="taxonomic scope" value="Bacteria"/>
</dbReference>
<feature type="transmembrane region" description="Helical" evidence="1">
    <location>
        <begin position="110"/>
        <end position="131"/>
    </location>
</feature>
<keyword evidence="1" id="KW-0812">Transmembrane</keyword>
<dbReference type="AlphaFoldDB" id="A0A0A2DRG1"/>
<dbReference type="EMBL" id="JRAI01000017">
    <property type="protein sequence ID" value="KGN87169.1"/>
    <property type="molecule type" value="Genomic_DNA"/>
</dbReference>
<dbReference type="RefSeq" id="WP_039420316.1">
    <property type="nucleotide sequence ID" value="NZ_JRAI01000017.1"/>
</dbReference>
<evidence type="ECO:0000313" key="2">
    <source>
        <dbReference type="EMBL" id="KGN87169.1"/>
    </source>
</evidence>
<dbReference type="Proteomes" id="UP000030130">
    <property type="component" value="Unassembled WGS sequence"/>
</dbReference>